<dbReference type="GO" id="GO:0016779">
    <property type="term" value="F:nucleotidyltransferase activity"/>
    <property type="evidence" value="ECO:0007669"/>
    <property type="project" value="UniProtKB-KW"/>
</dbReference>
<dbReference type="InterPro" id="IPR049912">
    <property type="entry name" value="CRESS_DNA_REP"/>
</dbReference>
<evidence type="ECO:0000256" key="18">
    <source>
        <dbReference type="ARBA" id="ARBA00023125"/>
    </source>
</evidence>
<proteinExistence type="inferred from homology"/>
<dbReference type="GO" id="GO:0016787">
    <property type="term" value="F:hydrolase activity"/>
    <property type="evidence" value="ECO:0007669"/>
    <property type="project" value="UniProtKB-KW"/>
</dbReference>
<protein>
    <recommendedName>
        <fullName evidence="5">Replication-associated protein</fullName>
    </recommendedName>
    <alternativeName>
        <fullName evidence="20">ATP-dependent helicase Rep</fullName>
    </alternativeName>
    <alternativeName>
        <fullName evidence="21">RepP</fullName>
    </alternativeName>
</protein>
<keyword evidence="7" id="KW-0808">Transferase</keyword>
<evidence type="ECO:0000256" key="9">
    <source>
        <dbReference type="ARBA" id="ARBA00022705"/>
    </source>
</evidence>
<evidence type="ECO:0000256" key="12">
    <source>
        <dbReference type="ARBA" id="ARBA00022741"/>
    </source>
</evidence>
<evidence type="ECO:0000256" key="16">
    <source>
        <dbReference type="ARBA" id="ARBA00022840"/>
    </source>
</evidence>
<comment type="cofactor">
    <cofactor evidence="2">
        <name>Mg(2+)</name>
        <dbReference type="ChEBI" id="CHEBI:18420"/>
    </cofactor>
</comment>
<keyword evidence="13" id="KW-0255">Endonuclease</keyword>
<dbReference type="RefSeq" id="YP_010805257.1">
    <property type="nucleotide sequence ID" value="NC_077134.1"/>
</dbReference>
<feature type="domain" description="CRESS-DNA virus Rep endonuclease" evidence="23">
    <location>
        <begin position="6"/>
        <end position="103"/>
    </location>
</feature>
<evidence type="ECO:0000256" key="15">
    <source>
        <dbReference type="ARBA" id="ARBA00022806"/>
    </source>
</evidence>
<keyword evidence="9" id="KW-0235">DNA replication</keyword>
<accession>A0A8K1PFT5</accession>
<dbReference type="GO" id="GO:0005524">
    <property type="term" value="F:ATP binding"/>
    <property type="evidence" value="ECO:0007669"/>
    <property type="project" value="UniProtKB-KW"/>
</dbReference>
<evidence type="ECO:0000313" key="25">
    <source>
        <dbReference type="Proteomes" id="UP001157403"/>
    </source>
</evidence>
<evidence type="ECO:0000256" key="20">
    <source>
        <dbReference type="ARBA" id="ARBA00030754"/>
    </source>
</evidence>
<dbReference type="SUPFAM" id="SSF52540">
    <property type="entry name" value="P-loop containing nucleoside triphosphate hydrolases"/>
    <property type="match status" value="1"/>
</dbReference>
<evidence type="ECO:0000256" key="2">
    <source>
        <dbReference type="ARBA" id="ARBA00001946"/>
    </source>
</evidence>
<keyword evidence="10" id="KW-0540">Nuclease</keyword>
<dbReference type="GO" id="GO:0003723">
    <property type="term" value="F:RNA binding"/>
    <property type="evidence" value="ECO:0007669"/>
    <property type="project" value="InterPro"/>
</dbReference>
<keyword evidence="8" id="KW-0548">Nucleotidyltransferase</keyword>
<keyword evidence="16" id="KW-0067">ATP-binding</keyword>
<evidence type="ECO:0000256" key="8">
    <source>
        <dbReference type="ARBA" id="ARBA00022695"/>
    </source>
</evidence>
<dbReference type="Pfam" id="PF02407">
    <property type="entry name" value="Viral_Rep"/>
    <property type="match status" value="1"/>
</dbReference>
<name>A0A8K1PFT5_9CIRC</name>
<dbReference type="KEGG" id="vg:80544138"/>
<evidence type="ECO:0000256" key="10">
    <source>
        <dbReference type="ARBA" id="ARBA00022722"/>
    </source>
</evidence>
<dbReference type="Pfam" id="PF00910">
    <property type="entry name" value="RNA_helicase"/>
    <property type="match status" value="1"/>
</dbReference>
<evidence type="ECO:0000256" key="17">
    <source>
        <dbReference type="ARBA" id="ARBA00023124"/>
    </source>
</evidence>
<evidence type="ECO:0000256" key="19">
    <source>
        <dbReference type="ARBA" id="ARBA00023268"/>
    </source>
</evidence>
<dbReference type="GO" id="GO:0004519">
    <property type="term" value="F:endonuclease activity"/>
    <property type="evidence" value="ECO:0007669"/>
    <property type="project" value="UniProtKB-KW"/>
</dbReference>
<dbReference type="GO" id="GO:0006260">
    <property type="term" value="P:DNA replication"/>
    <property type="evidence" value="ECO:0007669"/>
    <property type="project" value="UniProtKB-KW"/>
</dbReference>
<evidence type="ECO:0000259" key="23">
    <source>
        <dbReference type="PROSITE" id="PS52020"/>
    </source>
</evidence>
<evidence type="ECO:0000256" key="6">
    <source>
        <dbReference type="ARBA" id="ARBA00022562"/>
    </source>
</evidence>
<evidence type="ECO:0000256" key="4">
    <source>
        <dbReference type="ARBA" id="ARBA00008545"/>
    </source>
</evidence>
<comment type="subcellular location">
    <subcellularLocation>
        <location evidence="3">Host nucleus</location>
    </subcellularLocation>
</comment>
<keyword evidence="11" id="KW-0479">Metal-binding</keyword>
<evidence type="ECO:0000256" key="22">
    <source>
        <dbReference type="ARBA" id="ARBA00049360"/>
    </source>
</evidence>
<evidence type="ECO:0000256" key="21">
    <source>
        <dbReference type="ARBA" id="ARBA00032243"/>
    </source>
</evidence>
<dbReference type="Gene3D" id="3.40.50.300">
    <property type="entry name" value="P-loop containing nucleotide triphosphate hydrolases"/>
    <property type="match status" value="1"/>
</dbReference>
<dbReference type="InterPro" id="IPR027417">
    <property type="entry name" value="P-loop_NTPase"/>
</dbReference>
<keyword evidence="19" id="KW-0511">Multifunctional enzyme</keyword>
<dbReference type="PROSITE" id="PS52020">
    <property type="entry name" value="CRESS_DNA_REP"/>
    <property type="match status" value="1"/>
</dbReference>
<dbReference type="GO" id="GO:0003724">
    <property type="term" value="F:RNA helicase activity"/>
    <property type="evidence" value="ECO:0007669"/>
    <property type="project" value="InterPro"/>
</dbReference>
<keyword evidence="12" id="KW-0547">Nucleotide-binding</keyword>
<keyword evidence="6" id="KW-1048">Host nucleus</keyword>
<sequence>MSNAQRFRLKRVTFTLSNYDENDELRIRSLADYCEYLIYGREIAPTTGTRHLQGFCNFKTKREFRTIKRLIGDAAHIEPAHGDDVSNQVYCSKDGDFYEFGQPSFQGKRNDLSEVAKAIKEGSKLYDLVENYTEMFIRYPRGIERTVEILGAGRPGGRRNWKTELIVYVGKSGSGKSRLAADLCATEPTYYKPMGKWWNNYAGEKNVIIDDFYGWIAYDEFLRVTDRYPHQVEVKGGFVEFLATKIYVTSNKKIEDWWRGEWYDDERREPLIRRLTVYEYFDIDNGRAVRTDIMPLSEITEFIVFE</sequence>
<dbReference type="GO" id="GO:0042025">
    <property type="term" value="C:host cell nucleus"/>
    <property type="evidence" value="ECO:0007669"/>
    <property type="project" value="UniProtKB-SubCell"/>
</dbReference>
<comment type="cofactor">
    <cofactor evidence="1">
        <name>Mn(2+)</name>
        <dbReference type="ChEBI" id="CHEBI:29035"/>
    </cofactor>
</comment>
<reference evidence="24" key="1">
    <citation type="submission" date="2021-06" db="EMBL/GenBank/DDBJ databases">
        <authorList>
            <person name="Custer J.M."/>
            <person name="Kraberger S."/>
            <person name="White R."/>
            <person name="Taylor H."/>
            <person name="Schmidlin K."/>
            <person name="Fontenele R."/>
            <person name="Stainton D."/>
            <person name="Briskie J.V."/>
            <person name="Varsani A."/>
        </authorList>
    </citation>
    <scope>NUCLEOTIDE SEQUENCE</scope>
    <source>
        <strain evidence="24">RP_584</strain>
    </source>
</reference>
<evidence type="ECO:0000256" key="13">
    <source>
        <dbReference type="ARBA" id="ARBA00022759"/>
    </source>
</evidence>
<evidence type="ECO:0000256" key="5">
    <source>
        <dbReference type="ARBA" id="ARBA00014531"/>
    </source>
</evidence>
<keyword evidence="17" id="KW-0190">Covalent protein-DNA linkage</keyword>
<dbReference type="EMBL" id="MZ350967">
    <property type="protein sequence ID" value="UDN67412.1"/>
    <property type="molecule type" value="Genomic_DNA"/>
</dbReference>
<evidence type="ECO:0000313" key="24">
    <source>
        <dbReference type="EMBL" id="UDN67412.1"/>
    </source>
</evidence>
<dbReference type="GeneID" id="80544138"/>
<evidence type="ECO:0000256" key="3">
    <source>
        <dbReference type="ARBA" id="ARBA00004147"/>
    </source>
</evidence>
<keyword evidence="25" id="KW-1185">Reference proteome</keyword>
<comment type="similarity">
    <text evidence="4">Belongs to the nanoviruses/circoviruses replication-associated protein family.</text>
</comment>
<evidence type="ECO:0000256" key="14">
    <source>
        <dbReference type="ARBA" id="ARBA00022801"/>
    </source>
</evidence>
<keyword evidence="18" id="KW-0238">DNA-binding</keyword>
<comment type="catalytic activity">
    <reaction evidence="22">
        <text>ATP + H2O = ADP + phosphate + H(+)</text>
        <dbReference type="Rhea" id="RHEA:13065"/>
        <dbReference type="ChEBI" id="CHEBI:15377"/>
        <dbReference type="ChEBI" id="CHEBI:15378"/>
        <dbReference type="ChEBI" id="CHEBI:30616"/>
        <dbReference type="ChEBI" id="CHEBI:43474"/>
        <dbReference type="ChEBI" id="CHEBI:456216"/>
    </reaction>
</comment>
<dbReference type="InterPro" id="IPR000605">
    <property type="entry name" value="Helicase_SF3_ssDNA/RNA_vir"/>
</dbReference>
<dbReference type="Proteomes" id="UP001157403">
    <property type="component" value="Segment"/>
</dbReference>
<keyword evidence="15" id="KW-0347">Helicase</keyword>
<keyword evidence="14" id="KW-0378">Hydrolase</keyword>
<organism evidence="24 25">
    <name type="scientific">robinz virus RP_584</name>
    <dbReference type="NCBI Taxonomy" id="2886400"/>
    <lineage>
        <taxon>Viruses</taxon>
        <taxon>Monodnaviria</taxon>
        <taxon>Shotokuvirae</taxon>
        <taxon>Cressdnaviricota</taxon>
        <taxon>Arfiviricetes</taxon>
        <taxon>Cirlivirales</taxon>
        <taxon>Circoviridae</taxon>
        <taxon>Cyclovirus</taxon>
        <taxon>Cyclovirus rudzik</taxon>
    </lineage>
</organism>
<evidence type="ECO:0000256" key="1">
    <source>
        <dbReference type="ARBA" id="ARBA00001936"/>
    </source>
</evidence>
<evidence type="ECO:0000256" key="7">
    <source>
        <dbReference type="ARBA" id="ARBA00022679"/>
    </source>
</evidence>
<dbReference type="GO" id="GO:0046872">
    <property type="term" value="F:metal ion binding"/>
    <property type="evidence" value="ECO:0007669"/>
    <property type="project" value="UniProtKB-KW"/>
</dbReference>
<evidence type="ECO:0000256" key="11">
    <source>
        <dbReference type="ARBA" id="ARBA00022723"/>
    </source>
</evidence>
<dbReference type="Gene3D" id="3.40.1310.20">
    <property type="match status" value="1"/>
</dbReference>
<dbReference type="GO" id="GO:0003677">
    <property type="term" value="F:DNA binding"/>
    <property type="evidence" value="ECO:0007669"/>
    <property type="project" value="UniProtKB-KW"/>
</dbReference>